<dbReference type="RefSeq" id="WP_143372934.1">
    <property type="nucleotide sequence ID" value="NZ_VJVZ01000004.1"/>
</dbReference>
<dbReference type="OrthoDB" id="744987at2"/>
<keyword evidence="3" id="KW-1185">Reference proteome</keyword>
<evidence type="ECO:0000313" key="2">
    <source>
        <dbReference type="EMBL" id="TRW25352.1"/>
    </source>
</evidence>
<organism evidence="2 3">
    <name type="scientific">Flavobacterium zepuense</name>
    <dbReference type="NCBI Taxonomy" id="2593302"/>
    <lineage>
        <taxon>Bacteria</taxon>
        <taxon>Pseudomonadati</taxon>
        <taxon>Bacteroidota</taxon>
        <taxon>Flavobacteriia</taxon>
        <taxon>Flavobacteriales</taxon>
        <taxon>Flavobacteriaceae</taxon>
        <taxon>Flavobacterium</taxon>
    </lineage>
</organism>
<sequence>MSEAKNLDWKTYESITKYIYETLGKQHGVTVKGHGSSCTVKGNSGTSHQIDVLTTHSDGIHSYETAIECKHWKEKVNKDIVMKLSAILEDTGINKGVIVSKSGFTPDGIALAKFKNIGLVELREAVDNDFKDNSRELEIGQLEIRMKIVARRPEILSVVTDGGDLLDAQDYFDFLDYGIRSENGDHVHLIQFVDAFRLEISRIDKELELITKRYDFPNGTLYNRKTQSSIKIEHLIFTGQLRDSDESKNIKFTLVDQVWLIMKSLFEERIFSFSESGLIIENKK</sequence>
<evidence type="ECO:0000259" key="1">
    <source>
        <dbReference type="Pfam" id="PF04471"/>
    </source>
</evidence>
<keyword evidence="2" id="KW-0255">Endonuclease</keyword>
<dbReference type="InterPro" id="IPR011335">
    <property type="entry name" value="Restrct_endonuc-II-like"/>
</dbReference>
<dbReference type="SUPFAM" id="SSF52980">
    <property type="entry name" value="Restriction endonuclease-like"/>
    <property type="match status" value="1"/>
</dbReference>
<dbReference type="GO" id="GO:0004519">
    <property type="term" value="F:endonuclease activity"/>
    <property type="evidence" value="ECO:0007669"/>
    <property type="project" value="UniProtKB-KW"/>
</dbReference>
<dbReference type="InterPro" id="IPR007560">
    <property type="entry name" value="Restrct_endonuc_IV_Mrr"/>
</dbReference>
<comment type="caution">
    <text evidence="2">The sequence shown here is derived from an EMBL/GenBank/DDBJ whole genome shotgun (WGS) entry which is preliminary data.</text>
</comment>
<dbReference type="AlphaFoldDB" id="A0A552V4I6"/>
<protein>
    <submittedName>
        <fullName evidence="2">Restriction endonuclease</fullName>
    </submittedName>
</protein>
<dbReference type="Gene3D" id="3.40.1350.10">
    <property type="match status" value="1"/>
</dbReference>
<dbReference type="GO" id="GO:0003677">
    <property type="term" value="F:DNA binding"/>
    <property type="evidence" value="ECO:0007669"/>
    <property type="project" value="InterPro"/>
</dbReference>
<keyword evidence="2" id="KW-0378">Hydrolase</keyword>
<dbReference type="Proteomes" id="UP000320643">
    <property type="component" value="Unassembled WGS sequence"/>
</dbReference>
<keyword evidence="2" id="KW-0540">Nuclease</keyword>
<dbReference type="InterPro" id="IPR011856">
    <property type="entry name" value="tRNA_endonuc-like_dom_sf"/>
</dbReference>
<feature type="domain" description="Restriction endonuclease type IV Mrr" evidence="1">
    <location>
        <begin position="5"/>
        <end position="122"/>
    </location>
</feature>
<proteinExistence type="predicted"/>
<evidence type="ECO:0000313" key="3">
    <source>
        <dbReference type="Proteomes" id="UP000320643"/>
    </source>
</evidence>
<dbReference type="GO" id="GO:0009307">
    <property type="term" value="P:DNA restriction-modification system"/>
    <property type="evidence" value="ECO:0007669"/>
    <property type="project" value="InterPro"/>
</dbReference>
<name>A0A552V4I6_9FLAO</name>
<dbReference type="Pfam" id="PF04471">
    <property type="entry name" value="Mrr_cat"/>
    <property type="match status" value="1"/>
</dbReference>
<dbReference type="EMBL" id="VJVZ01000004">
    <property type="protein sequence ID" value="TRW25352.1"/>
    <property type="molecule type" value="Genomic_DNA"/>
</dbReference>
<accession>A0A552V4I6</accession>
<gene>
    <name evidence="2" type="ORF">FMM05_08595</name>
</gene>
<reference evidence="2 3" key="1">
    <citation type="submission" date="2019-07" db="EMBL/GenBank/DDBJ databases">
        <title>Flavobacterium sp. nov., isolated from glacier ice.</title>
        <authorList>
            <person name="Liu Q."/>
            <person name="Xin Y.-H."/>
        </authorList>
    </citation>
    <scope>NUCLEOTIDE SEQUENCE [LARGE SCALE GENOMIC DNA]</scope>
    <source>
        <strain evidence="2 3">ZT4R6</strain>
    </source>
</reference>